<evidence type="ECO:0000313" key="2">
    <source>
        <dbReference type="EMBL" id="CAG6396989.1"/>
    </source>
</evidence>
<accession>A0A9W4DX02</accession>
<gene>
    <name evidence="2" type="ORF">SCOCK_50038</name>
</gene>
<keyword evidence="3" id="KW-1185">Reference proteome</keyword>
<name>A0A9W4DX02_9ACTN</name>
<evidence type="ECO:0000313" key="3">
    <source>
        <dbReference type="Proteomes" id="UP001152519"/>
    </source>
</evidence>
<organism evidence="2 3">
    <name type="scientific">Actinacidiphila cocklensis</name>
    <dbReference type="NCBI Taxonomy" id="887465"/>
    <lineage>
        <taxon>Bacteria</taxon>
        <taxon>Bacillati</taxon>
        <taxon>Actinomycetota</taxon>
        <taxon>Actinomycetes</taxon>
        <taxon>Kitasatosporales</taxon>
        <taxon>Streptomycetaceae</taxon>
        <taxon>Actinacidiphila</taxon>
    </lineage>
</organism>
<keyword evidence="1" id="KW-1133">Transmembrane helix</keyword>
<reference evidence="2" key="1">
    <citation type="submission" date="2021-05" db="EMBL/GenBank/DDBJ databases">
        <authorList>
            <person name="Arsene-Ploetze F."/>
        </authorList>
    </citation>
    <scope>NUCLEOTIDE SEQUENCE</scope>
    <source>
        <strain evidence="2">DSM 42138</strain>
    </source>
</reference>
<evidence type="ECO:0000256" key="1">
    <source>
        <dbReference type="SAM" id="Phobius"/>
    </source>
</evidence>
<keyword evidence="1" id="KW-0812">Transmembrane</keyword>
<proteinExistence type="predicted"/>
<comment type="caution">
    <text evidence="2">The sequence shown here is derived from an EMBL/GenBank/DDBJ whole genome shotgun (WGS) entry which is preliminary data.</text>
</comment>
<dbReference type="AlphaFoldDB" id="A0A9W4DX02"/>
<dbReference type="Proteomes" id="UP001152519">
    <property type="component" value="Unassembled WGS sequence"/>
</dbReference>
<keyword evidence="1" id="KW-0472">Membrane</keyword>
<sequence>MHIGTIHDVTNLALSNSPGPGPVMRTVIVVTVVGVALMAWFLLRGYGNDK</sequence>
<feature type="transmembrane region" description="Helical" evidence="1">
    <location>
        <begin position="23"/>
        <end position="43"/>
    </location>
</feature>
<dbReference type="RefSeq" id="WP_251496251.1">
    <property type="nucleotide sequence ID" value="NZ_CAJSLV010000081.1"/>
</dbReference>
<protein>
    <submittedName>
        <fullName evidence="2">Uncharacterized protein</fullName>
    </submittedName>
</protein>
<dbReference type="EMBL" id="CAJSLV010000081">
    <property type="protein sequence ID" value="CAG6396989.1"/>
    <property type="molecule type" value="Genomic_DNA"/>
</dbReference>